<accession>A0A820AZ05</accession>
<dbReference type="InterPro" id="IPR000195">
    <property type="entry name" value="Rab-GAP-TBC_dom"/>
</dbReference>
<evidence type="ECO:0000259" key="1">
    <source>
        <dbReference type="PROSITE" id="PS50086"/>
    </source>
</evidence>
<organism evidence="2 3">
    <name type="scientific">Rotaria sordida</name>
    <dbReference type="NCBI Taxonomy" id="392033"/>
    <lineage>
        <taxon>Eukaryota</taxon>
        <taxon>Metazoa</taxon>
        <taxon>Spiralia</taxon>
        <taxon>Gnathifera</taxon>
        <taxon>Rotifera</taxon>
        <taxon>Eurotatoria</taxon>
        <taxon>Bdelloidea</taxon>
        <taxon>Philodinida</taxon>
        <taxon>Philodinidae</taxon>
        <taxon>Rotaria</taxon>
    </lineage>
</organism>
<sequence>KEANLNIYRKYVYESSNVKNDHDTINEEIERDLYRTLPDQEAYQQESGINALRRLLRVYACYNTDVGYCRAMNMLGGVLLLYMNEEDAFLTLAALCERLLPDYYNTKLVGVLIDQDIYESDKPE</sequence>
<dbReference type="SUPFAM" id="SSF47923">
    <property type="entry name" value="Ypt/Rab-GAP domain of gyp1p"/>
    <property type="match status" value="1"/>
</dbReference>
<gene>
    <name evidence="2" type="ORF">FNK824_LOCUS35736</name>
</gene>
<dbReference type="InterPro" id="IPR035969">
    <property type="entry name" value="Rab-GAP_TBC_sf"/>
</dbReference>
<dbReference type="Proteomes" id="UP000663874">
    <property type="component" value="Unassembled WGS sequence"/>
</dbReference>
<comment type="caution">
    <text evidence="2">The sequence shown here is derived from an EMBL/GenBank/DDBJ whole genome shotgun (WGS) entry which is preliminary data.</text>
</comment>
<evidence type="ECO:0000313" key="2">
    <source>
        <dbReference type="EMBL" id="CAF4190832.1"/>
    </source>
</evidence>
<feature type="domain" description="Rab-GAP TBC" evidence="1">
    <location>
        <begin position="1"/>
        <end position="124"/>
    </location>
</feature>
<dbReference type="InterPro" id="IPR050302">
    <property type="entry name" value="Rab_GAP_TBC_domain"/>
</dbReference>
<reference evidence="2" key="1">
    <citation type="submission" date="2021-02" db="EMBL/GenBank/DDBJ databases">
        <authorList>
            <person name="Nowell W R."/>
        </authorList>
    </citation>
    <scope>NUCLEOTIDE SEQUENCE</scope>
</reference>
<dbReference type="Pfam" id="PF00566">
    <property type="entry name" value="RabGAP-TBC"/>
    <property type="match status" value="1"/>
</dbReference>
<proteinExistence type="predicted"/>
<name>A0A820AZ05_9BILA</name>
<dbReference type="PROSITE" id="PS50086">
    <property type="entry name" value="TBC_RABGAP"/>
    <property type="match status" value="1"/>
</dbReference>
<evidence type="ECO:0000313" key="3">
    <source>
        <dbReference type="Proteomes" id="UP000663874"/>
    </source>
</evidence>
<dbReference type="FunFam" id="1.10.8.270:FF:000026">
    <property type="entry name" value="TBC (Tre-2/Bub2/Cdc16) domain family"/>
    <property type="match status" value="1"/>
</dbReference>
<dbReference type="GO" id="GO:0005096">
    <property type="term" value="F:GTPase activator activity"/>
    <property type="evidence" value="ECO:0007669"/>
    <property type="project" value="TreeGrafter"/>
</dbReference>
<dbReference type="PANTHER" id="PTHR47219">
    <property type="entry name" value="RAB GTPASE-ACTIVATING PROTEIN 1-LIKE"/>
    <property type="match status" value="1"/>
</dbReference>
<dbReference type="GO" id="GO:0031267">
    <property type="term" value="F:small GTPase binding"/>
    <property type="evidence" value="ECO:0007669"/>
    <property type="project" value="TreeGrafter"/>
</dbReference>
<dbReference type="EMBL" id="CAJOBE010015549">
    <property type="protein sequence ID" value="CAF4190832.1"/>
    <property type="molecule type" value="Genomic_DNA"/>
</dbReference>
<protein>
    <recommendedName>
        <fullName evidence="1">Rab-GAP TBC domain-containing protein</fullName>
    </recommendedName>
</protein>
<dbReference type="AlphaFoldDB" id="A0A820AZ05"/>
<feature type="non-terminal residue" evidence="2">
    <location>
        <position position="1"/>
    </location>
</feature>
<dbReference type="Gene3D" id="1.10.8.270">
    <property type="entry name" value="putative rabgap domain of human tbc1 domain family member 14 like domains"/>
    <property type="match status" value="1"/>
</dbReference>
<dbReference type="PANTHER" id="PTHR47219:SF6">
    <property type="entry name" value="RAB GTPASE-ACTIVATING PROTEIN 1"/>
    <property type="match status" value="1"/>
</dbReference>